<dbReference type="InterPro" id="IPR024930">
    <property type="entry name" value="Skp_dom_sf"/>
</dbReference>
<reference evidence="3 5" key="1">
    <citation type="submission" date="2014-08" db="EMBL/GenBank/DDBJ databases">
        <title>Methylacidiphilum kamchatkense strain Kam1 draft genome sequence.</title>
        <authorList>
            <person name="Birkeland N.-K."/>
            <person name="Erikstad H.A."/>
        </authorList>
    </citation>
    <scope>NUCLEOTIDE SEQUENCE [LARGE SCALE GENOMIC DNA]</scope>
    <source>
        <strain evidence="3 5">Kam1</strain>
    </source>
</reference>
<reference evidence="4" key="2">
    <citation type="journal article" date="2019" name="BMC Genomics">
        <title>Complete genome sequence analysis of the thermoacidophilic verrucomicrobial methanotroph 'Candidatus Methylacidiphilum kamchatkense' strain Kam1 and comparison with its closest relatives.</title>
        <authorList>
            <person name="Kruse T."/>
            <person name="Ratnadevi C.M."/>
            <person name="Erikstad H.A."/>
            <person name="Birkeland N.K."/>
        </authorList>
    </citation>
    <scope>NUCLEOTIDE SEQUENCE</scope>
    <source>
        <strain evidence="4">Kam1</strain>
    </source>
</reference>
<keyword evidence="2" id="KW-0732">Signal</keyword>
<dbReference type="InterPro" id="IPR005632">
    <property type="entry name" value="Chaperone_Skp"/>
</dbReference>
<organism evidence="4 6">
    <name type="scientific">Methylacidiphilum kamchatkense Kam1</name>
    <dbReference type="NCBI Taxonomy" id="1202785"/>
    <lineage>
        <taxon>Bacteria</taxon>
        <taxon>Pseudomonadati</taxon>
        <taxon>Verrucomicrobiota</taxon>
        <taxon>Methylacidiphilae</taxon>
        <taxon>Methylacidiphilales</taxon>
        <taxon>Methylacidiphilaceae</taxon>
        <taxon>Methylacidiphilum (ex Ratnadevi et al. 2023)</taxon>
    </lineage>
</organism>
<name>A0A0C1V6B9_9BACT</name>
<evidence type="ECO:0000256" key="1">
    <source>
        <dbReference type="ARBA" id="ARBA00009091"/>
    </source>
</evidence>
<dbReference type="Gene3D" id="3.30.910.20">
    <property type="entry name" value="Skp domain"/>
    <property type="match status" value="1"/>
</dbReference>
<dbReference type="Proteomes" id="UP000031594">
    <property type="component" value="Unassembled WGS sequence"/>
</dbReference>
<dbReference type="OrthoDB" id="194364at2"/>
<dbReference type="RefSeq" id="WP_039720552.1">
    <property type="nucleotide sequence ID" value="NZ_CP037899.1"/>
</dbReference>
<dbReference type="GO" id="GO:0050821">
    <property type="term" value="P:protein stabilization"/>
    <property type="evidence" value="ECO:0007669"/>
    <property type="project" value="TreeGrafter"/>
</dbReference>
<dbReference type="Pfam" id="PF03938">
    <property type="entry name" value="OmpH"/>
    <property type="match status" value="1"/>
</dbReference>
<dbReference type="PANTHER" id="PTHR35089">
    <property type="entry name" value="CHAPERONE PROTEIN SKP"/>
    <property type="match status" value="1"/>
</dbReference>
<dbReference type="EMBL" id="CP037899">
    <property type="protein sequence ID" value="QDQ42776.1"/>
    <property type="molecule type" value="Genomic_DNA"/>
</dbReference>
<comment type="similarity">
    <text evidence="1">Belongs to the Skp family.</text>
</comment>
<evidence type="ECO:0000256" key="2">
    <source>
        <dbReference type="ARBA" id="ARBA00022729"/>
    </source>
</evidence>
<gene>
    <name evidence="4" type="primary">hlpA</name>
    <name evidence="3" type="ORF">A946_00620</name>
    <name evidence="4" type="ORF">kam1_1559</name>
</gene>
<dbReference type="PANTHER" id="PTHR35089:SF1">
    <property type="entry name" value="CHAPERONE PROTEIN SKP"/>
    <property type="match status" value="1"/>
</dbReference>
<dbReference type="KEGG" id="mkc:kam1_1559"/>
<proteinExistence type="inferred from homology"/>
<evidence type="ECO:0000313" key="4">
    <source>
        <dbReference type="EMBL" id="QDQ42776.1"/>
    </source>
</evidence>
<dbReference type="AlphaFoldDB" id="A0A0C1V6B9"/>
<evidence type="ECO:0000313" key="3">
    <source>
        <dbReference type="EMBL" id="KIE59265.1"/>
    </source>
</evidence>
<reference evidence="6" key="3">
    <citation type="submission" date="2019-03" db="EMBL/GenBank/DDBJ databases">
        <title>Complete genome of Methylacidiphilum kamchatkense Kam1.</title>
        <authorList>
            <person name="Kruse T."/>
            <person name="Murarilal Ratnadevi C."/>
            <person name="Erikstad H.-A."/>
            <person name="Birkeland N.-K."/>
        </authorList>
    </citation>
    <scope>NUCLEOTIDE SEQUENCE [LARGE SCALE GENOMIC DNA]</scope>
    <source>
        <strain evidence="6">kam1</strain>
    </source>
</reference>
<dbReference type="Proteomes" id="UP000315925">
    <property type="component" value="Chromosome"/>
</dbReference>
<sequence>MKPFIYLTTILCALSITSGYSQQVLKIGVVDLQKAFNDFYKTKEADAEMKSKVAAFEKERQEMANDLNKVGEEAKKMHDAAQDKTLSEAARAEKQKAFEAKAQDFQAMQRKFQEFQYVRTKELEDRSQRIRQNIIDDITKAILEISSREKFTLVFDKSGKSLSGTNVLLYCQDVKDITDEVIRTINATKPQPKAASTSP</sequence>
<dbReference type="SMART" id="SM00935">
    <property type="entry name" value="OmpH"/>
    <property type="match status" value="1"/>
</dbReference>
<keyword evidence="5" id="KW-1185">Reference proteome</keyword>
<dbReference type="SUPFAM" id="SSF111384">
    <property type="entry name" value="OmpH-like"/>
    <property type="match status" value="1"/>
</dbReference>
<dbReference type="GO" id="GO:0051082">
    <property type="term" value="F:unfolded protein binding"/>
    <property type="evidence" value="ECO:0007669"/>
    <property type="project" value="InterPro"/>
</dbReference>
<evidence type="ECO:0000313" key="5">
    <source>
        <dbReference type="Proteomes" id="UP000031594"/>
    </source>
</evidence>
<evidence type="ECO:0000313" key="6">
    <source>
        <dbReference type="Proteomes" id="UP000315925"/>
    </source>
</evidence>
<dbReference type="GO" id="GO:0005829">
    <property type="term" value="C:cytosol"/>
    <property type="evidence" value="ECO:0007669"/>
    <property type="project" value="TreeGrafter"/>
</dbReference>
<dbReference type="EMBL" id="JQNX01000001">
    <property type="protein sequence ID" value="KIE59265.1"/>
    <property type="molecule type" value="Genomic_DNA"/>
</dbReference>
<protein>
    <submittedName>
        <fullName evidence="3 4">Membrane protein</fullName>
    </submittedName>
</protein>
<accession>A0A0C1V6B9</accession>
<dbReference type="STRING" id="1202785.A946_00620"/>